<dbReference type="EMBL" id="LR796734">
    <property type="protein sequence ID" value="CAB4162665.1"/>
    <property type="molecule type" value="Genomic_DNA"/>
</dbReference>
<evidence type="ECO:0000256" key="1">
    <source>
        <dbReference type="SAM" id="MobiDB-lite"/>
    </source>
</evidence>
<organism evidence="2">
    <name type="scientific">uncultured Caudovirales phage</name>
    <dbReference type="NCBI Taxonomy" id="2100421"/>
    <lineage>
        <taxon>Viruses</taxon>
        <taxon>Duplodnaviria</taxon>
        <taxon>Heunggongvirae</taxon>
        <taxon>Uroviricota</taxon>
        <taxon>Caudoviricetes</taxon>
        <taxon>Peduoviridae</taxon>
        <taxon>Maltschvirus</taxon>
        <taxon>Maltschvirus maltsch</taxon>
    </lineage>
</organism>
<evidence type="ECO:0000313" key="2">
    <source>
        <dbReference type="EMBL" id="CAB4162665.1"/>
    </source>
</evidence>
<proteinExistence type="predicted"/>
<feature type="compositionally biased region" description="Basic residues" evidence="1">
    <location>
        <begin position="159"/>
        <end position="169"/>
    </location>
</feature>
<feature type="compositionally biased region" description="Basic and acidic residues" evidence="1">
    <location>
        <begin position="144"/>
        <end position="158"/>
    </location>
</feature>
<protein>
    <submittedName>
        <fullName evidence="2">Uncharacterized protein</fullName>
    </submittedName>
</protein>
<gene>
    <name evidence="2" type="ORF">UFOVP787_84</name>
</gene>
<name>A0A6J5P0G3_9CAUD</name>
<sequence length="169" mass="19646">MDIYSLTNQYKQTIANETDSSLRSCELLYEIQSVLLDQHDNNSHNKQYQKAIAAFRKDVGISKALFNKRVAVGSALIKADTSNEIRTMSVDAIYKQFCLPPKTPKPVKEKVDWELKYKELKKELEKQEAELEAENSKLKEQLAELQARREKDHEEFERHAKKIMARMSV</sequence>
<accession>A0A6J5P0G3</accession>
<reference evidence="2" key="1">
    <citation type="submission" date="2020-04" db="EMBL/GenBank/DDBJ databases">
        <authorList>
            <person name="Chiriac C."/>
            <person name="Salcher M."/>
            <person name="Ghai R."/>
            <person name="Kavagutti S V."/>
        </authorList>
    </citation>
    <scope>NUCLEOTIDE SEQUENCE</scope>
</reference>
<feature type="region of interest" description="Disordered" evidence="1">
    <location>
        <begin position="144"/>
        <end position="169"/>
    </location>
</feature>